<dbReference type="Gene3D" id="3.20.20.380">
    <property type="entry name" value="Copper homeostasis (CutC) domain"/>
    <property type="match status" value="1"/>
</dbReference>
<dbReference type="Pfam" id="PF03932">
    <property type="entry name" value="CutC"/>
    <property type="match status" value="1"/>
</dbReference>
<protein>
    <recommendedName>
        <fullName evidence="2">Copper homeostasis protein cutC homolog</fullName>
    </recommendedName>
</protein>
<evidence type="ECO:0000256" key="1">
    <source>
        <dbReference type="ARBA" id="ARBA00007768"/>
    </source>
</evidence>
<dbReference type="HAMAP" id="MF_00795">
    <property type="entry name" value="CutC"/>
    <property type="match status" value="1"/>
</dbReference>
<accession>A0A382H2X7</accession>
<evidence type="ECO:0000256" key="2">
    <source>
        <dbReference type="ARBA" id="ARBA00019014"/>
    </source>
</evidence>
<evidence type="ECO:0000313" key="3">
    <source>
        <dbReference type="EMBL" id="SVB81539.1"/>
    </source>
</evidence>
<dbReference type="InterPro" id="IPR036822">
    <property type="entry name" value="CutC-like_dom_sf"/>
</dbReference>
<name>A0A382H2X7_9ZZZZ</name>
<dbReference type="EMBL" id="UINC01058828">
    <property type="protein sequence ID" value="SVB81539.1"/>
    <property type="molecule type" value="Genomic_DNA"/>
</dbReference>
<proteinExistence type="inferred from homology"/>
<feature type="non-terminal residue" evidence="3">
    <location>
        <position position="229"/>
    </location>
</feature>
<dbReference type="SUPFAM" id="SSF110395">
    <property type="entry name" value="CutC-like"/>
    <property type="match status" value="1"/>
</dbReference>
<dbReference type="AlphaFoldDB" id="A0A382H2X7"/>
<reference evidence="3" key="1">
    <citation type="submission" date="2018-05" db="EMBL/GenBank/DDBJ databases">
        <authorList>
            <person name="Lanie J.A."/>
            <person name="Ng W.-L."/>
            <person name="Kazmierczak K.M."/>
            <person name="Andrzejewski T.M."/>
            <person name="Davidsen T.M."/>
            <person name="Wayne K.J."/>
            <person name="Tettelin H."/>
            <person name="Glass J.I."/>
            <person name="Rusch D."/>
            <person name="Podicherti R."/>
            <person name="Tsui H.-C.T."/>
            <person name="Winkler M.E."/>
        </authorList>
    </citation>
    <scope>NUCLEOTIDE SEQUENCE</scope>
</reference>
<dbReference type="InterPro" id="IPR005627">
    <property type="entry name" value="CutC-like"/>
</dbReference>
<sequence>MVAVEICLEDIESAIAAQQGGANRIELCDNLTVGGTTPSIGMINQVRKQLEIELQVIIRPRGGDFCYSDTEFSVMKEDIEATKSAGADGIVTGLLNPDGTVDTPRTDILVQAADPIPVTFHRAFDHTKDPFTSLELLVDIGVSRILSSGKAPSAIEGLSLLRQLQETAQNRISIMAGGGVSHENVQLIINRAQIQEIHAGSSCTQQHYKETCIQSSDIIIDHKNTNNGY</sequence>
<dbReference type="GO" id="GO:0005507">
    <property type="term" value="F:copper ion binding"/>
    <property type="evidence" value="ECO:0007669"/>
    <property type="project" value="TreeGrafter"/>
</dbReference>
<dbReference type="PANTHER" id="PTHR12598">
    <property type="entry name" value="COPPER HOMEOSTASIS PROTEIN CUTC"/>
    <property type="match status" value="1"/>
</dbReference>
<dbReference type="PANTHER" id="PTHR12598:SF0">
    <property type="entry name" value="COPPER HOMEOSTASIS PROTEIN CUTC HOMOLOG"/>
    <property type="match status" value="1"/>
</dbReference>
<organism evidence="3">
    <name type="scientific">marine metagenome</name>
    <dbReference type="NCBI Taxonomy" id="408172"/>
    <lineage>
        <taxon>unclassified sequences</taxon>
        <taxon>metagenomes</taxon>
        <taxon>ecological metagenomes</taxon>
    </lineage>
</organism>
<dbReference type="FunFam" id="3.20.20.380:FF:000001">
    <property type="entry name" value="Copper homeostasis protein CutC"/>
    <property type="match status" value="1"/>
</dbReference>
<gene>
    <name evidence="3" type="ORF">METZ01_LOCUS234393</name>
</gene>
<comment type="similarity">
    <text evidence="1">Belongs to the CutC family.</text>
</comment>